<accession>A0AAW0C189</accession>
<sequence>MSIKNSSKVLIRGKPTLNNVRGNQINHTKTIITNVVSGAKERDEYEEFEYVKRGHIVTIKDVHSQELEDRELVSQGNGTRVSGRLLRKTKRRICTVELHSDRLSSQTRKFTAFIYEDDDARSFWEDDFREFSRNRTTDSLQLFGVNRSEIPILIFHHELVPLGHFYKSSFWGDIYLAYLSRNKQSAPVFLWMNTAGSLCHGPKGPAWRRSFSSARETISEVPSSREMLESDASFRFLSKFKSKALNDYVLGWAQRQWEYIQPNDLLPTTAGDLSSEDRHRFDWRAEYPYLEHVWQDTDCRFPVDIPGSIRFDTVYSPTRGAVARSPQINGQWMLWQTRTSGFNSGCSGNDVLLINRLTRFKLEASTDIFSHFSSLTWCKFEAKESTLNLEFRFEWYDFERGWISQVPHFSNALQLSGNEERFFTIQPPSLGLRMLQSPRQYDGLGAFFRLCDAKKPPLIYLFVHPPPICISEFKHWLEGNIPTHFWSLDETGQSQMSEDELEEWGIPKFEPRLSPIDPDDSLARATLLHCLPPHICRALRDWQIAQGYDPSTADYARYMGYPEYEIVNEPWPGQAKTPESHQAEDQEDETEKEAVHESTWWEAIPGSGISAFGF</sequence>
<reference evidence="2 3" key="1">
    <citation type="submission" date="2024-01" db="EMBL/GenBank/DDBJ databases">
        <title>A draft genome for a cacao thread blight-causing isolate of Paramarasmius palmivorus.</title>
        <authorList>
            <person name="Baruah I.K."/>
            <person name="Bukari Y."/>
            <person name="Amoako-Attah I."/>
            <person name="Meinhardt L.W."/>
            <person name="Bailey B.A."/>
            <person name="Cohen S.P."/>
        </authorList>
    </citation>
    <scope>NUCLEOTIDE SEQUENCE [LARGE SCALE GENOMIC DNA]</scope>
    <source>
        <strain evidence="2 3">GH-12</strain>
    </source>
</reference>
<dbReference type="AlphaFoldDB" id="A0AAW0C189"/>
<dbReference type="Proteomes" id="UP001383192">
    <property type="component" value="Unassembled WGS sequence"/>
</dbReference>
<organism evidence="2 3">
    <name type="scientific">Paramarasmius palmivorus</name>
    <dbReference type="NCBI Taxonomy" id="297713"/>
    <lineage>
        <taxon>Eukaryota</taxon>
        <taxon>Fungi</taxon>
        <taxon>Dikarya</taxon>
        <taxon>Basidiomycota</taxon>
        <taxon>Agaricomycotina</taxon>
        <taxon>Agaricomycetes</taxon>
        <taxon>Agaricomycetidae</taxon>
        <taxon>Agaricales</taxon>
        <taxon>Marasmiineae</taxon>
        <taxon>Marasmiaceae</taxon>
        <taxon>Paramarasmius</taxon>
    </lineage>
</organism>
<comment type="caution">
    <text evidence="2">The sequence shown here is derived from an EMBL/GenBank/DDBJ whole genome shotgun (WGS) entry which is preliminary data.</text>
</comment>
<proteinExistence type="predicted"/>
<feature type="region of interest" description="Disordered" evidence="1">
    <location>
        <begin position="569"/>
        <end position="599"/>
    </location>
</feature>
<dbReference type="EMBL" id="JAYKXP010000065">
    <property type="protein sequence ID" value="KAK7032360.1"/>
    <property type="molecule type" value="Genomic_DNA"/>
</dbReference>
<keyword evidence="3" id="KW-1185">Reference proteome</keyword>
<evidence type="ECO:0000313" key="3">
    <source>
        <dbReference type="Proteomes" id="UP001383192"/>
    </source>
</evidence>
<gene>
    <name evidence="2" type="ORF">VNI00_013108</name>
</gene>
<protein>
    <submittedName>
        <fullName evidence="2">Uncharacterized protein</fullName>
    </submittedName>
</protein>
<name>A0AAW0C189_9AGAR</name>
<evidence type="ECO:0000256" key="1">
    <source>
        <dbReference type="SAM" id="MobiDB-lite"/>
    </source>
</evidence>
<evidence type="ECO:0000313" key="2">
    <source>
        <dbReference type="EMBL" id="KAK7032360.1"/>
    </source>
</evidence>